<dbReference type="InterPro" id="IPR029069">
    <property type="entry name" value="HotDog_dom_sf"/>
</dbReference>
<evidence type="ECO:0000313" key="4">
    <source>
        <dbReference type="Proteomes" id="UP001441944"/>
    </source>
</evidence>
<evidence type="ECO:0000256" key="2">
    <source>
        <dbReference type="ARBA" id="ARBA00022801"/>
    </source>
</evidence>
<reference evidence="3 4" key="1">
    <citation type="submission" date="2024-04" db="EMBL/GenBank/DDBJ databases">
        <title>Draft genome sequence of Pseudophaeobacter arcticus NBRC 116598.</title>
        <authorList>
            <person name="Miyakawa T."/>
            <person name="Kusuya Y."/>
            <person name="Miura T."/>
        </authorList>
    </citation>
    <scope>NUCLEOTIDE SEQUENCE [LARGE SCALE GENOMIC DNA]</scope>
    <source>
        <strain evidence="3 4">SU-CL00105</strain>
    </source>
</reference>
<protein>
    <recommendedName>
        <fullName evidence="5">Acyl-CoA thioester hydrolase</fullName>
    </recommendedName>
</protein>
<dbReference type="SUPFAM" id="SSF54637">
    <property type="entry name" value="Thioesterase/thiol ester dehydrase-isomerase"/>
    <property type="match status" value="1"/>
</dbReference>
<dbReference type="Gene3D" id="3.10.129.10">
    <property type="entry name" value="Hotdog Thioesterase"/>
    <property type="match status" value="1"/>
</dbReference>
<name>A0ABQ0AMH2_9RHOB</name>
<organism evidence="3 4">
    <name type="scientific">Pseudophaeobacter arcticus</name>
    <dbReference type="NCBI Taxonomy" id="385492"/>
    <lineage>
        <taxon>Bacteria</taxon>
        <taxon>Pseudomonadati</taxon>
        <taxon>Pseudomonadota</taxon>
        <taxon>Alphaproteobacteria</taxon>
        <taxon>Rhodobacterales</taxon>
        <taxon>Paracoccaceae</taxon>
        <taxon>Pseudophaeobacter</taxon>
    </lineage>
</organism>
<dbReference type="InterPro" id="IPR050563">
    <property type="entry name" value="4-hydroxybenzoyl-CoA_TE"/>
</dbReference>
<evidence type="ECO:0000256" key="1">
    <source>
        <dbReference type="ARBA" id="ARBA00005953"/>
    </source>
</evidence>
<comment type="similarity">
    <text evidence="1">Belongs to the 4-hydroxybenzoyl-CoA thioesterase family.</text>
</comment>
<dbReference type="PANTHER" id="PTHR31793">
    <property type="entry name" value="4-HYDROXYBENZOYL-COA THIOESTERASE FAMILY MEMBER"/>
    <property type="match status" value="1"/>
</dbReference>
<comment type="caution">
    <text evidence="3">The sequence shown here is derived from an EMBL/GenBank/DDBJ whole genome shotgun (WGS) entry which is preliminary data.</text>
</comment>
<accession>A0ABQ0AMH2</accession>
<sequence length="159" mass="18042">MDLRFLTPLSADEQRAQGLDQPKPMALADRVRFSELDILRHVNNKAYLGWFETARVTYFDRFCAKHFEGRPAPRTVLRNANVHYMREMVLDEPYITTARCVSFRNSSYVMEQQIWSDGLRATLEAVMVLRSPDGSAGYPLPDSLKQQFVNLDGAAPAGG</sequence>
<proteinExistence type="inferred from homology"/>
<keyword evidence="4" id="KW-1185">Reference proteome</keyword>
<dbReference type="CDD" id="cd00586">
    <property type="entry name" value="4HBT"/>
    <property type="match status" value="1"/>
</dbReference>
<dbReference type="PANTHER" id="PTHR31793:SF27">
    <property type="entry name" value="NOVEL THIOESTERASE SUPERFAMILY DOMAIN AND SAPOSIN A-TYPE DOMAIN CONTAINING PROTEIN (0610012H03RIK)"/>
    <property type="match status" value="1"/>
</dbReference>
<keyword evidence="2" id="KW-0378">Hydrolase</keyword>
<evidence type="ECO:0000313" key="3">
    <source>
        <dbReference type="EMBL" id="GAA6197051.1"/>
    </source>
</evidence>
<dbReference type="Proteomes" id="UP001441944">
    <property type="component" value="Unassembled WGS sequence"/>
</dbReference>
<evidence type="ECO:0008006" key="5">
    <source>
        <dbReference type="Google" id="ProtNLM"/>
    </source>
</evidence>
<dbReference type="EMBL" id="BAABWU010000009">
    <property type="protein sequence ID" value="GAA6197051.1"/>
    <property type="molecule type" value="Genomic_DNA"/>
</dbReference>
<gene>
    <name evidence="3" type="ORF">NBRC116598_24950</name>
</gene>
<dbReference type="RefSeq" id="WP_353400563.1">
    <property type="nucleotide sequence ID" value="NZ_BAABWU010000009.1"/>
</dbReference>
<dbReference type="Pfam" id="PF13279">
    <property type="entry name" value="4HBT_2"/>
    <property type="match status" value="1"/>
</dbReference>